<keyword evidence="2" id="KW-1185">Reference proteome</keyword>
<dbReference type="InterPro" id="IPR018330">
    <property type="entry name" value="RecT_fam"/>
</dbReference>
<organism evidence="1 2">
    <name type="scientific">Candidatus Propionivibrio aalborgensis</name>
    <dbReference type="NCBI Taxonomy" id="1860101"/>
    <lineage>
        <taxon>Bacteria</taxon>
        <taxon>Pseudomonadati</taxon>
        <taxon>Pseudomonadota</taxon>
        <taxon>Betaproteobacteria</taxon>
        <taxon>Rhodocyclales</taxon>
        <taxon>Rhodocyclaceae</taxon>
        <taxon>Propionivibrio</taxon>
    </lineage>
</organism>
<dbReference type="GO" id="GO:0003677">
    <property type="term" value="F:DNA binding"/>
    <property type="evidence" value="ECO:0007669"/>
    <property type="project" value="InterPro"/>
</dbReference>
<dbReference type="GO" id="GO:0006259">
    <property type="term" value="P:DNA metabolic process"/>
    <property type="evidence" value="ECO:0007669"/>
    <property type="project" value="InterPro"/>
</dbReference>
<dbReference type="NCBIfam" id="TIGR00616">
    <property type="entry name" value="rect"/>
    <property type="match status" value="1"/>
</dbReference>
<evidence type="ECO:0000313" key="1">
    <source>
        <dbReference type="EMBL" id="SBT06285.1"/>
    </source>
</evidence>
<dbReference type="Pfam" id="PF03837">
    <property type="entry name" value="RecT"/>
    <property type="match status" value="1"/>
</dbReference>
<dbReference type="AlphaFoldDB" id="A0A1A8XMA5"/>
<sequence>MTSTQVAKANCKFSGFMSGENVKRQINEIIAGKKGESFITSIVASVSNNPALADCENGTILSAGLQGAALDLSPSPSLGHFYMVPYDDRKNGRKVAQFQIGYKGYVQLAIRSGQYRRINVIALKEGELINYNRLTEEIFTKLIDDDEVRDKMQTTGYYAMFELSNGFIKSMYWSFAKMQNHAMKYSKGYAAQKGYTFWEKDFDGMAFKTMLRQLLSKWGVMSIEMQRAFEADMSTIDAECGVDYIDNQQNETAPKEKEALPAVTEDQFNVEMKSWVATVECGAMTASDILAAARCRYTLTEQQVANIESLC</sequence>
<reference evidence="1 2" key="1">
    <citation type="submission" date="2016-06" db="EMBL/GenBank/DDBJ databases">
        <authorList>
            <person name="Kjaerup R.B."/>
            <person name="Dalgaard T.S."/>
            <person name="Juul-Madsen H.R."/>
        </authorList>
    </citation>
    <scope>NUCLEOTIDE SEQUENCE [LARGE SCALE GENOMIC DNA]</scope>
    <source>
        <strain evidence="1">2</strain>
    </source>
</reference>
<dbReference type="RefSeq" id="WP_186410452.1">
    <property type="nucleotide sequence ID" value="NZ_FLQY01000095.1"/>
</dbReference>
<protein>
    <submittedName>
        <fullName evidence="1">Recombinase, phage RecT family (Modular protein)</fullName>
    </submittedName>
</protein>
<gene>
    <name evidence="1" type="ORF">PROAA_1840003</name>
</gene>
<dbReference type="InterPro" id="IPR004590">
    <property type="entry name" value="ssDNA_annealing_RecT"/>
</dbReference>
<name>A0A1A8XMA5_9RHOO</name>
<proteinExistence type="predicted"/>
<dbReference type="Proteomes" id="UP000199600">
    <property type="component" value="Unassembled WGS sequence"/>
</dbReference>
<evidence type="ECO:0000313" key="2">
    <source>
        <dbReference type="Proteomes" id="UP000199600"/>
    </source>
</evidence>
<dbReference type="EMBL" id="FLQY01000095">
    <property type="protein sequence ID" value="SBT06285.1"/>
    <property type="molecule type" value="Genomic_DNA"/>
</dbReference>
<accession>A0A1A8XMA5</accession>